<keyword evidence="3" id="KW-1185">Reference proteome</keyword>
<proteinExistence type="predicted"/>
<evidence type="ECO:0000313" key="2">
    <source>
        <dbReference type="EMBL" id="MBW0495816.1"/>
    </source>
</evidence>
<gene>
    <name evidence="2" type="ORF">O181_035531</name>
</gene>
<sequence length="95" mass="10159">MASLKEYQDYKSDQETLKKSFGTLVSLEEDWKPCISSQFASTMEVSSPCVPCVLVRTSQAINYPKLSSVATTTNISGGEGGMGSSSGSGLKPQER</sequence>
<evidence type="ECO:0000256" key="1">
    <source>
        <dbReference type="SAM" id="MobiDB-lite"/>
    </source>
</evidence>
<organism evidence="2 3">
    <name type="scientific">Austropuccinia psidii MF-1</name>
    <dbReference type="NCBI Taxonomy" id="1389203"/>
    <lineage>
        <taxon>Eukaryota</taxon>
        <taxon>Fungi</taxon>
        <taxon>Dikarya</taxon>
        <taxon>Basidiomycota</taxon>
        <taxon>Pucciniomycotina</taxon>
        <taxon>Pucciniomycetes</taxon>
        <taxon>Pucciniales</taxon>
        <taxon>Sphaerophragmiaceae</taxon>
        <taxon>Austropuccinia</taxon>
    </lineage>
</organism>
<comment type="caution">
    <text evidence="2">The sequence shown here is derived from an EMBL/GenBank/DDBJ whole genome shotgun (WGS) entry which is preliminary data.</text>
</comment>
<dbReference type="AlphaFoldDB" id="A0A9Q3D8G1"/>
<dbReference type="Proteomes" id="UP000765509">
    <property type="component" value="Unassembled WGS sequence"/>
</dbReference>
<dbReference type="EMBL" id="AVOT02013305">
    <property type="protein sequence ID" value="MBW0495816.1"/>
    <property type="molecule type" value="Genomic_DNA"/>
</dbReference>
<accession>A0A9Q3D8G1</accession>
<protein>
    <submittedName>
        <fullName evidence="2">Uncharacterized protein</fullName>
    </submittedName>
</protein>
<feature type="compositionally biased region" description="Gly residues" evidence="1">
    <location>
        <begin position="77"/>
        <end position="86"/>
    </location>
</feature>
<reference evidence="2" key="1">
    <citation type="submission" date="2021-03" db="EMBL/GenBank/DDBJ databases">
        <title>Draft genome sequence of rust myrtle Austropuccinia psidii MF-1, a brazilian biotype.</title>
        <authorList>
            <person name="Quecine M.C."/>
            <person name="Pachon D.M.R."/>
            <person name="Bonatelli M.L."/>
            <person name="Correr F.H."/>
            <person name="Franceschini L.M."/>
            <person name="Leite T.F."/>
            <person name="Margarido G.R.A."/>
            <person name="Almeida C.A."/>
            <person name="Ferrarezi J.A."/>
            <person name="Labate C.A."/>
        </authorList>
    </citation>
    <scope>NUCLEOTIDE SEQUENCE</scope>
    <source>
        <strain evidence="2">MF-1</strain>
    </source>
</reference>
<evidence type="ECO:0000313" key="3">
    <source>
        <dbReference type="Proteomes" id="UP000765509"/>
    </source>
</evidence>
<name>A0A9Q3D8G1_9BASI</name>
<feature type="region of interest" description="Disordered" evidence="1">
    <location>
        <begin position="72"/>
        <end position="95"/>
    </location>
</feature>